<keyword evidence="3" id="KW-1185">Reference proteome</keyword>
<dbReference type="GeneID" id="19526108"/>
<dbReference type="KEGG" id="vg:19526108"/>
<feature type="domain" description="Baseplate protein J-like barrel" evidence="1">
    <location>
        <begin position="81"/>
        <end position="169"/>
    </location>
</feature>
<sequence length="348" mass="38731">MKFKSMSQIYRKMVDKTLTSTDKINDFSVGSAIRAIYEAVATELEAFYVMTEENLLEAISKGVYSSFGFERKLPQKAYTPITITLNNPTQVIQPIPRGTRFTSSYPEYANIYETLEDYYIPQGAVTAVVQVFCTQSGTIGNVPANAIDIMVTPITNIKSSTNKSAVQTGQDEEPLELLRSRFRQYIESLSKATKPALEYGTRLVPAVSGVYIEELTGKVNVYAHDNNGDLPDNVKIAIEKSLENYRAAGIRVDVKPVTRLAVDVDVDVIIEPKAAITDALNTRIRFAIENYLNGMQVSQDLIMTDLSCIIKDVDKRLVYDIIYKKPPSNLLTKGSEIIRAGTVKVNLK</sequence>
<dbReference type="Proteomes" id="UP000026900">
    <property type="component" value="Segment"/>
</dbReference>
<evidence type="ECO:0000313" key="2">
    <source>
        <dbReference type="EMBL" id="AHZ10126.1"/>
    </source>
</evidence>
<organism evidence="2 3">
    <name type="scientific">Bacillus phage Hakuna</name>
    <dbReference type="NCBI Taxonomy" id="1486659"/>
    <lineage>
        <taxon>Viruses</taxon>
        <taxon>Duplodnaviria</taxon>
        <taxon>Heunggongvirae</taxon>
        <taxon>Uroviricota</taxon>
        <taxon>Caudoviricetes</taxon>
        <taxon>Herelleviridae</taxon>
        <taxon>Bastillevirinae</taxon>
        <taxon>Wphvirus</taxon>
        <taxon>Wphvirus hakuna</taxon>
    </lineage>
</organism>
<evidence type="ECO:0000259" key="1">
    <source>
        <dbReference type="Pfam" id="PF04865"/>
    </source>
</evidence>
<dbReference type="RefSeq" id="YP_009036557.1">
    <property type="nucleotide sequence ID" value="NC_024213.1"/>
</dbReference>
<protein>
    <submittedName>
        <fullName evidence="2">Baseplate j protein</fullName>
    </submittedName>
</protein>
<reference evidence="3" key="1">
    <citation type="submission" date="2014-09" db="EMBL/GenBank/DDBJ databases">
        <authorList>
            <person name="Sauder A.B."/>
            <person name="McKenzie Q.R."/>
            <person name="Temple L.M."/>
            <person name="Alexis B.K."/>
            <person name="Al-Atrache Z."/>
            <person name="Lewis L.O."/>
            <person name="Loesser-Casey K.E."/>
            <person name="Mitchell K.J."/>
        </authorList>
    </citation>
    <scope>NUCLEOTIDE SEQUENCE [LARGE SCALE GENOMIC DNA]</scope>
</reference>
<evidence type="ECO:0000313" key="3">
    <source>
        <dbReference type="Proteomes" id="UP000026900"/>
    </source>
</evidence>
<dbReference type="Pfam" id="PF04865">
    <property type="entry name" value="Baseplate_J"/>
    <property type="match status" value="1"/>
</dbReference>
<dbReference type="InterPro" id="IPR006949">
    <property type="entry name" value="Barrel_Baseplate_J-like"/>
</dbReference>
<accession>A0A024B1T8</accession>
<name>A0A024B1T8_9CAUD</name>
<proteinExistence type="predicted"/>
<dbReference type="EMBL" id="KJ489399">
    <property type="protein sequence ID" value="AHZ10126.1"/>
    <property type="molecule type" value="Genomic_DNA"/>
</dbReference>